<gene>
    <name evidence="2" type="ORF">AVDCRST_MAG08-2710</name>
</gene>
<name>A0A6J4IU21_9PROT</name>
<feature type="non-terminal residue" evidence="2">
    <location>
        <position position="373"/>
    </location>
</feature>
<feature type="region of interest" description="Disordered" evidence="1">
    <location>
        <begin position="1"/>
        <end position="373"/>
    </location>
</feature>
<sequence length="373" mass="37997">CGACRGTPGPTGGSARKPSASPSPRSGASPTGTKRPATASPPPRWTRWRTRPPSWNGSAASRWSGRSARTAGPRSASPPPCGRRPSRLGSGASRASTAAWTSAGTAPARRSSWSTTPTPRPRCSRRRWCNGSGCNAPIPRPTSSTRSTKRWSPRGPPWSCRLASTSPAPKARPRIAAPWTICATPPRRRASKPCSCPRTGSAGAGTASATSPRCRSRPCSSSTLGTGSWPSASAATSAPRPPAGSSPPGAPSPRARASWRCCGRCSPATPTCSRPFSGPAAPAGRRSASRSGAARALASSPRAAPRPAPTRTSRGSGKATPSCPASTADTRCWGAGWSPAGPAASASARTPRPSPATPAASCRTSSRRRAPPH</sequence>
<feature type="compositionally biased region" description="Low complexity" evidence="1">
    <location>
        <begin position="199"/>
        <end position="238"/>
    </location>
</feature>
<keyword evidence="2" id="KW-0436">Ligase</keyword>
<reference evidence="2" key="1">
    <citation type="submission" date="2020-02" db="EMBL/GenBank/DDBJ databases">
        <authorList>
            <person name="Meier V. D."/>
        </authorList>
    </citation>
    <scope>NUCLEOTIDE SEQUENCE</scope>
    <source>
        <strain evidence="2">AVDCRST_MAG08</strain>
    </source>
</reference>
<feature type="compositionally biased region" description="Low complexity" evidence="1">
    <location>
        <begin position="277"/>
        <end position="316"/>
    </location>
</feature>
<dbReference type="EMBL" id="CADCTG010000201">
    <property type="protein sequence ID" value="CAA9261650.1"/>
    <property type="molecule type" value="Genomic_DNA"/>
</dbReference>
<protein>
    <submittedName>
        <fullName evidence="2">Acid--amine ligase YgiC</fullName>
    </submittedName>
</protein>
<evidence type="ECO:0000313" key="2">
    <source>
        <dbReference type="EMBL" id="CAA9261650.1"/>
    </source>
</evidence>
<proteinExistence type="predicted"/>
<feature type="compositionally biased region" description="Pro residues" evidence="1">
    <location>
        <begin position="239"/>
        <end position="251"/>
    </location>
</feature>
<evidence type="ECO:0000256" key="1">
    <source>
        <dbReference type="SAM" id="MobiDB-lite"/>
    </source>
</evidence>
<dbReference type="GO" id="GO:0016874">
    <property type="term" value="F:ligase activity"/>
    <property type="evidence" value="ECO:0007669"/>
    <property type="project" value="UniProtKB-KW"/>
</dbReference>
<feature type="non-terminal residue" evidence="2">
    <location>
        <position position="1"/>
    </location>
</feature>
<organism evidence="2">
    <name type="scientific">uncultured Acetobacteraceae bacterium</name>
    <dbReference type="NCBI Taxonomy" id="169975"/>
    <lineage>
        <taxon>Bacteria</taxon>
        <taxon>Pseudomonadati</taxon>
        <taxon>Pseudomonadota</taxon>
        <taxon>Alphaproteobacteria</taxon>
        <taxon>Acetobacterales</taxon>
        <taxon>Acetobacteraceae</taxon>
        <taxon>environmental samples</taxon>
    </lineage>
</organism>
<accession>A0A6J4IU21</accession>
<feature type="compositionally biased region" description="Low complexity" evidence="1">
    <location>
        <begin position="51"/>
        <end position="72"/>
    </location>
</feature>
<feature type="compositionally biased region" description="Low complexity" evidence="1">
    <location>
        <begin position="87"/>
        <end position="117"/>
    </location>
</feature>
<dbReference type="AlphaFoldDB" id="A0A6J4IU21"/>
<feature type="compositionally biased region" description="Low complexity" evidence="1">
    <location>
        <begin position="13"/>
        <end position="30"/>
    </location>
</feature>
<feature type="compositionally biased region" description="Low complexity" evidence="1">
    <location>
        <begin position="338"/>
        <end position="364"/>
    </location>
</feature>